<dbReference type="Gene3D" id="3.40.50.150">
    <property type="entry name" value="Vaccinia Virus protein VP39"/>
    <property type="match status" value="1"/>
</dbReference>
<evidence type="ECO:0000256" key="2">
    <source>
        <dbReference type="ARBA" id="ARBA00022603"/>
    </source>
</evidence>
<evidence type="ECO:0000313" key="11">
    <source>
        <dbReference type="EMBL" id="CBJ32227.1"/>
    </source>
</evidence>
<dbReference type="GO" id="GO:0002940">
    <property type="term" value="P:tRNA N2-guanine methylation"/>
    <property type="evidence" value="ECO:0007669"/>
    <property type="project" value="TreeGrafter"/>
</dbReference>
<keyword evidence="12" id="KW-1185">Reference proteome</keyword>
<reference evidence="11 12" key="1">
    <citation type="journal article" date="2010" name="Nature">
        <title>The Ectocarpus genome and the independent evolution of multicellularity in brown algae.</title>
        <authorList>
            <person name="Cock J.M."/>
            <person name="Sterck L."/>
            <person name="Rouze P."/>
            <person name="Scornet D."/>
            <person name="Allen A.E."/>
            <person name="Amoutzias G."/>
            <person name="Anthouard V."/>
            <person name="Artiguenave F."/>
            <person name="Aury J.M."/>
            <person name="Badger J.H."/>
            <person name="Beszteri B."/>
            <person name="Billiau K."/>
            <person name="Bonnet E."/>
            <person name="Bothwell J.H."/>
            <person name="Bowler C."/>
            <person name="Boyen C."/>
            <person name="Brownlee C."/>
            <person name="Carrano C.J."/>
            <person name="Charrier B."/>
            <person name="Cho G.Y."/>
            <person name="Coelho S.M."/>
            <person name="Collen J."/>
            <person name="Corre E."/>
            <person name="Da Silva C."/>
            <person name="Delage L."/>
            <person name="Delaroque N."/>
            <person name="Dittami S.M."/>
            <person name="Doulbeau S."/>
            <person name="Elias M."/>
            <person name="Farnham G."/>
            <person name="Gachon C.M."/>
            <person name="Gschloessl B."/>
            <person name="Heesch S."/>
            <person name="Jabbari K."/>
            <person name="Jubin C."/>
            <person name="Kawai H."/>
            <person name="Kimura K."/>
            <person name="Kloareg B."/>
            <person name="Kupper F.C."/>
            <person name="Lang D."/>
            <person name="Le Bail A."/>
            <person name="Leblanc C."/>
            <person name="Lerouge P."/>
            <person name="Lohr M."/>
            <person name="Lopez P.J."/>
            <person name="Martens C."/>
            <person name="Maumus F."/>
            <person name="Michel G."/>
            <person name="Miranda-Saavedra D."/>
            <person name="Morales J."/>
            <person name="Moreau H."/>
            <person name="Motomura T."/>
            <person name="Nagasato C."/>
            <person name="Napoli C.A."/>
            <person name="Nelson D.R."/>
            <person name="Nyvall-Collen P."/>
            <person name="Peters A.F."/>
            <person name="Pommier C."/>
            <person name="Potin P."/>
            <person name="Poulain J."/>
            <person name="Quesneville H."/>
            <person name="Read B."/>
            <person name="Rensing S.A."/>
            <person name="Ritter A."/>
            <person name="Rousvoal S."/>
            <person name="Samanta M."/>
            <person name="Samson G."/>
            <person name="Schroeder D.C."/>
            <person name="Segurens B."/>
            <person name="Strittmatter M."/>
            <person name="Tonon T."/>
            <person name="Tregear J.W."/>
            <person name="Valentin K."/>
            <person name="von Dassow P."/>
            <person name="Yamagishi T."/>
            <person name="Van de Peer Y."/>
            <person name="Wincker P."/>
        </authorList>
    </citation>
    <scope>NUCLEOTIDE SEQUENCE [LARGE SCALE GENOMIC DNA]</scope>
    <source>
        <strain evidence="12">Ec32 / CCAP1310/4</strain>
    </source>
</reference>
<dbReference type="OrthoDB" id="206979at2759"/>
<dbReference type="Proteomes" id="UP000002630">
    <property type="component" value="Unassembled WGS sequence"/>
</dbReference>
<evidence type="ECO:0000256" key="8">
    <source>
        <dbReference type="ARBA" id="ARBA00051897"/>
    </source>
</evidence>
<dbReference type="Gene3D" id="3.30.56.70">
    <property type="entry name" value="N2,N2-dimethylguanosine tRNA methyltransferase, C-terminal domain"/>
    <property type="match status" value="1"/>
</dbReference>
<comment type="similarity">
    <text evidence="9">Belongs to the class I-like SAM-binding methyltransferase superfamily. Trm1 family.</text>
</comment>
<dbReference type="EC" id="2.1.1.216" evidence="7"/>
<dbReference type="SUPFAM" id="SSF53335">
    <property type="entry name" value="S-adenosyl-L-methionine-dependent methyltransferases"/>
    <property type="match status" value="2"/>
</dbReference>
<keyword evidence="5 9" id="KW-0819">tRNA processing</keyword>
<dbReference type="PANTHER" id="PTHR10631">
    <property type="entry name" value="N 2 ,N 2 -DIMETHYLGUANOSINE TRNA METHYLTRANSFERASE"/>
    <property type="match status" value="1"/>
</dbReference>
<evidence type="ECO:0000256" key="4">
    <source>
        <dbReference type="ARBA" id="ARBA00022691"/>
    </source>
</evidence>
<evidence type="ECO:0000256" key="1">
    <source>
        <dbReference type="ARBA" id="ARBA00022555"/>
    </source>
</evidence>
<dbReference type="PANTHER" id="PTHR10631:SF3">
    <property type="entry name" value="TRNA (GUANINE(26)-N(2))-DIMETHYLTRANSFERASE"/>
    <property type="match status" value="1"/>
</dbReference>
<sequence>MGYVCEHGASKASVTKPCKKRCLSQYRASVVDRPYAKEAAIRVLLHRIDKLARRGGRRVSPLLCVALDFYVRLFVLILPAPDEDADGVSTPLEKRAPPPVLWVDQARESSRFRCYNSNNRTLDSSNRTLNSSSGDGDSGGGGGSTRPPIHRRSENDSGANPGDGVPGPSSIGKGSAAAAADDDDDEKDDAGMMEDARSDTWAAAAADSDAVIMARQQSCFPEVHTKGDKRNGAGMWNGPEMERNGSGGHERGPEEATRRGLRGSGGGGRGVGCPLPSVEAVREQLRSAGHECSGSHADPRAIKTKAPLEAVREAIFRARAEKAFSQGLL</sequence>
<keyword evidence="1 9" id="KW-0820">tRNA-binding</keyword>
<feature type="region of interest" description="Disordered" evidence="10">
    <location>
        <begin position="223"/>
        <end position="275"/>
    </location>
</feature>
<keyword evidence="3 9" id="KW-0808">Transferase</keyword>
<evidence type="ECO:0000256" key="10">
    <source>
        <dbReference type="SAM" id="MobiDB-lite"/>
    </source>
</evidence>
<keyword evidence="4 9" id="KW-0949">S-adenosyl-L-methionine</keyword>
<feature type="compositionally biased region" description="Gly residues" evidence="10">
    <location>
        <begin position="262"/>
        <end position="271"/>
    </location>
</feature>
<dbReference type="STRING" id="2880.D7FWY9"/>
<comment type="catalytic activity">
    <reaction evidence="8">
        <text>guanosine(26) in tRNA + 2 S-adenosyl-L-methionine = N(2)-dimethylguanosine(26) in tRNA + 2 S-adenosyl-L-homocysteine + 2 H(+)</text>
        <dbReference type="Rhea" id="RHEA:43140"/>
        <dbReference type="Rhea" id="RHEA-COMP:10359"/>
        <dbReference type="Rhea" id="RHEA-COMP:10360"/>
        <dbReference type="ChEBI" id="CHEBI:15378"/>
        <dbReference type="ChEBI" id="CHEBI:57856"/>
        <dbReference type="ChEBI" id="CHEBI:59789"/>
        <dbReference type="ChEBI" id="CHEBI:74269"/>
        <dbReference type="ChEBI" id="CHEBI:74513"/>
        <dbReference type="EC" id="2.1.1.216"/>
    </reaction>
</comment>
<dbReference type="InterPro" id="IPR042296">
    <property type="entry name" value="tRNA_met_Trm1_C"/>
</dbReference>
<dbReference type="InterPro" id="IPR029063">
    <property type="entry name" value="SAM-dependent_MTases_sf"/>
</dbReference>
<gene>
    <name evidence="11" type="ORF">Esi_0319_0015</name>
</gene>
<feature type="compositionally biased region" description="Polar residues" evidence="10">
    <location>
        <begin position="115"/>
        <end position="130"/>
    </location>
</feature>
<dbReference type="GO" id="GO:0000049">
    <property type="term" value="F:tRNA binding"/>
    <property type="evidence" value="ECO:0007669"/>
    <property type="project" value="UniProtKB-UniRule"/>
</dbReference>
<feature type="compositionally biased region" description="Basic and acidic residues" evidence="10">
    <location>
        <begin position="240"/>
        <end position="258"/>
    </location>
</feature>
<dbReference type="InterPro" id="IPR002905">
    <property type="entry name" value="Trm1"/>
</dbReference>
<evidence type="ECO:0000256" key="5">
    <source>
        <dbReference type="ARBA" id="ARBA00022694"/>
    </source>
</evidence>
<feature type="region of interest" description="Disordered" evidence="10">
    <location>
        <begin position="114"/>
        <end position="191"/>
    </location>
</feature>
<dbReference type="GO" id="GO:0160104">
    <property type="term" value="F:tRNA (guanine(26)-N2)-dimethyltransferase activity"/>
    <property type="evidence" value="ECO:0007669"/>
    <property type="project" value="UniProtKB-EC"/>
</dbReference>
<dbReference type="GO" id="GO:0005634">
    <property type="term" value="C:nucleus"/>
    <property type="evidence" value="ECO:0007669"/>
    <property type="project" value="TreeGrafter"/>
</dbReference>
<dbReference type="EMBL" id="FN649760">
    <property type="protein sequence ID" value="CBJ32227.1"/>
    <property type="molecule type" value="Genomic_DNA"/>
</dbReference>
<evidence type="ECO:0000256" key="3">
    <source>
        <dbReference type="ARBA" id="ARBA00022679"/>
    </source>
</evidence>
<keyword evidence="2 9" id="KW-0489">Methyltransferase</keyword>
<evidence type="ECO:0000256" key="7">
    <source>
        <dbReference type="ARBA" id="ARBA00039099"/>
    </source>
</evidence>
<name>D7FWY9_ECTSI</name>
<dbReference type="Pfam" id="PF02005">
    <property type="entry name" value="TRM"/>
    <property type="match status" value="1"/>
</dbReference>
<feature type="compositionally biased region" description="Acidic residues" evidence="10">
    <location>
        <begin position="180"/>
        <end position="191"/>
    </location>
</feature>
<evidence type="ECO:0000313" key="12">
    <source>
        <dbReference type="Proteomes" id="UP000002630"/>
    </source>
</evidence>
<accession>D7FWY9</accession>
<dbReference type="InParanoid" id="D7FWY9"/>
<keyword evidence="6 9" id="KW-0694">RNA-binding</keyword>
<dbReference type="AlphaFoldDB" id="D7FWY9"/>
<dbReference type="PROSITE" id="PS51626">
    <property type="entry name" value="SAM_MT_TRM1"/>
    <property type="match status" value="1"/>
</dbReference>
<protein>
    <recommendedName>
        <fullName evidence="7">tRNA (guanine(26)-N(2))-dimethyltransferase</fullName>
        <ecNumber evidence="7">2.1.1.216</ecNumber>
    </recommendedName>
</protein>
<organism evidence="11 12">
    <name type="scientific">Ectocarpus siliculosus</name>
    <name type="common">Brown alga</name>
    <name type="synonym">Conferva siliculosa</name>
    <dbReference type="NCBI Taxonomy" id="2880"/>
    <lineage>
        <taxon>Eukaryota</taxon>
        <taxon>Sar</taxon>
        <taxon>Stramenopiles</taxon>
        <taxon>Ochrophyta</taxon>
        <taxon>PX clade</taxon>
        <taxon>Phaeophyceae</taxon>
        <taxon>Ectocarpales</taxon>
        <taxon>Ectocarpaceae</taxon>
        <taxon>Ectocarpus</taxon>
    </lineage>
</organism>
<evidence type="ECO:0000256" key="9">
    <source>
        <dbReference type="PROSITE-ProRule" id="PRU00958"/>
    </source>
</evidence>
<evidence type="ECO:0000256" key="6">
    <source>
        <dbReference type="ARBA" id="ARBA00022884"/>
    </source>
</evidence>
<proteinExistence type="inferred from homology"/>